<reference evidence="2" key="1">
    <citation type="submission" date="2019-11" db="EMBL/GenBank/DDBJ databases">
        <authorList>
            <person name="Feng L."/>
        </authorList>
    </citation>
    <scope>NUCLEOTIDE SEQUENCE</scope>
    <source>
        <strain evidence="2">CButyricumLFYP62</strain>
    </source>
</reference>
<dbReference type="SMART" id="SM00530">
    <property type="entry name" value="HTH_XRE"/>
    <property type="match status" value="1"/>
</dbReference>
<feature type="domain" description="HTH cro/C1-type" evidence="1">
    <location>
        <begin position="4"/>
        <end position="58"/>
    </location>
</feature>
<sequence length="64" mass="7015">MKTKIARITKGLSQKKLAELVGISNVTVVKIEKGIIDNVKFGTLKKIAIILDSTVSELFLSEEN</sequence>
<accession>A0A6N3ASB3</accession>
<dbReference type="AlphaFoldDB" id="A0A6N3ASB3"/>
<dbReference type="SUPFAM" id="SSF47413">
    <property type="entry name" value="lambda repressor-like DNA-binding domains"/>
    <property type="match status" value="1"/>
</dbReference>
<dbReference type="CDD" id="cd00093">
    <property type="entry name" value="HTH_XRE"/>
    <property type="match status" value="1"/>
</dbReference>
<dbReference type="RefSeq" id="WP_002582899.1">
    <property type="nucleotide sequence ID" value="NZ_CACRTU010000010.1"/>
</dbReference>
<dbReference type="PROSITE" id="PS50943">
    <property type="entry name" value="HTH_CROC1"/>
    <property type="match status" value="1"/>
</dbReference>
<proteinExistence type="predicted"/>
<name>A0A6N3ASB3_CLOBU</name>
<dbReference type="Pfam" id="PF01381">
    <property type="entry name" value="HTH_3"/>
    <property type="match status" value="1"/>
</dbReference>
<dbReference type="Gene3D" id="1.10.260.40">
    <property type="entry name" value="lambda repressor-like DNA-binding domains"/>
    <property type="match status" value="1"/>
</dbReference>
<evidence type="ECO:0000259" key="1">
    <source>
        <dbReference type="PROSITE" id="PS50943"/>
    </source>
</evidence>
<gene>
    <name evidence="2" type="ORF">CBLFYP62_01130</name>
</gene>
<dbReference type="InterPro" id="IPR001387">
    <property type="entry name" value="Cro/C1-type_HTH"/>
</dbReference>
<protein>
    <submittedName>
        <fullName evidence="2">Helix-turn-helix</fullName>
    </submittedName>
</protein>
<evidence type="ECO:0000313" key="2">
    <source>
        <dbReference type="EMBL" id="VYT94511.1"/>
    </source>
</evidence>
<organism evidence="2">
    <name type="scientific">Clostridium butyricum</name>
    <dbReference type="NCBI Taxonomy" id="1492"/>
    <lineage>
        <taxon>Bacteria</taxon>
        <taxon>Bacillati</taxon>
        <taxon>Bacillota</taxon>
        <taxon>Clostridia</taxon>
        <taxon>Eubacteriales</taxon>
        <taxon>Clostridiaceae</taxon>
        <taxon>Clostridium</taxon>
    </lineage>
</organism>
<dbReference type="GO" id="GO:0003677">
    <property type="term" value="F:DNA binding"/>
    <property type="evidence" value="ECO:0007669"/>
    <property type="project" value="InterPro"/>
</dbReference>
<dbReference type="EMBL" id="CACRTU010000010">
    <property type="protein sequence ID" value="VYT94511.1"/>
    <property type="molecule type" value="Genomic_DNA"/>
</dbReference>
<dbReference type="InterPro" id="IPR010982">
    <property type="entry name" value="Lambda_DNA-bd_dom_sf"/>
</dbReference>